<feature type="domain" description="Mycothiol-dependent maleylpyruvate isomerase metal-binding" evidence="1">
    <location>
        <begin position="6"/>
        <end position="115"/>
    </location>
</feature>
<dbReference type="Gene3D" id="1.20.120.450">
    <property type="entry name" value="dinb family like domain"/>
    <property type="match status" value="1"/>
</dbReference>
<accession>N0DZA0</accession>
<dbReference type="Proteomes" id="UP000013167">
    <property type="component" value="Unassembled WGS sequence"/>
</dbReference>
<protein>
    <recommendedName>
        <fullName evidence="1">Mycothiol-dependent maleylpyruvate isomerase metal-binding domain-containing protein</fullName>
    </recommendedName>
</protein>
<proteinExistence type="predicted"/>
<dbReference type="STRING" id="1193181.BN10_460064"/>
<dbReference type="GO" id="GO:0046872">
    <property type="term" value="F:metal ion binding"/>
    <property type="evidence" value="ECO:0007669"/>
    <property type="project" value="InterPro"/>
</dbReference>
<evidence type="ECO:0000313" key="2">
    <source>
        <dbReference type="EMBL" id="CCH69963.1"/>
    </source>
</evidence>
<dbReference type="InterPro" id="IPR024344">
    <property type="entry name" value="MDMPI_metal-binding"/>
</dbReference>
<evidence type="ECO:0000259" key="1">
    <source>
        <dbReference type="Pfam" id="PF11716"/>
    </source>
</evidence>
<reference evidence="2 3" key="1">
    <citation type="journal article" date="2013" name="ISME J.">
        <title>A metabolic model for members of the genus Tetrasphaera involved in enhanced biological phosphorus removal.</title>
        <authorList>
            <person name="Kristiansen R."/>
            <person name="Nguyen H.T.T."/>
            <person name="Saunders A.M."/>
            <person name="Nielsen J.L."/>
            <person name="Wimmer R."/>
            <person name="Le V.Q."/>
            <person name="McIlroy S.J."/>
            <person name="Petrovski S."/>
            <person name="Seviour R.J."/>
            <person name="Calteau A."/>
            <person name="Nielsen K.L."/>
            <person name="Nielsen P.H."/>
        </authorList>
    </citation>
    <scope>NUCLEOTIDE SEQUENCE [LARGE SCALE GENOMIC DNA]</scope>
    <source>
        <strain evidence="2 3">Lp2</strain>
    </source>
</reference>
<comment type="caution">
    <text evidence="2">The sequence shown here is derived from an EMBL/GenBank/DDBJ whole genome shotgun (WGS) entry which is preliminary data.</text>
</comment>
<dbReference type="NCBIfam" id="TIGR03083">
    <property type="entry name" value="maleylpyruvate isomerase family mycothiol-dependent enzyme"/>
    <property type="match status" value="1"/>
</dbReference>
<dbReference type="InterPro" id="IPR017517">
    <property type="entry name" value="Maleyloyr_isom"/>
</dbReference>
<dbReference type="eggNOG" id="ENOG5032HTX">
    <property type="taxonomic scope" value="Bacteria"/>
</dbReference>
<dbReference type="SUPFAM" id="SSF109854">
    <property type="entry name" value="DinB/YfiT-like putative metalloenzymes"/>
    <property type="match status" value="1"/>
</dbReference>
<keyword evidence="3" id="KW-1185">Reference proteome</keyword>
<dbReference type="Pfam" id="PF11716">
    <property type="entry name" value="MDMPI_N"/>
    <property type="match status" value="1"/>
</dbReference>
<name>N0DZA0_9MICO</name>
<dbReference type="RefSeq" id="WP_010849839.1">
    <property type="nucleotide sequence ID" value="NZ_HF570956.1"/>
</dbReference>
<sequence length="173" mass="18643">MDTTYAAQADRFTATVAAVPDWDAPSPCEGWTASDVVEHVVTTQRDFLTQHTDLQALPATDDPRDLWAAHDAAVRAVLPSVADTSYAGHFGPTTVGQTMATFYGFDLLVHRWDVARAAGLDDSLSDDELSIIEAMVPAFGEHLYADGICRPPVEVADNADRQTRALALLGRTA</sequence>
<gene>
    <name evidence="2" type="ORF">BN10_460064</name>
</gene>
<organism evidence="2 3">
    <name type="scientific">Phycicoccus elongatus Lp2</name>
    <dbReference type="NCBI Taxonomy" id="1193181"/>
    <lineage>
        <taxon>Bacteria</taxon>
        <taxon>Bacillati</taxon>
        <taxon>Actinomycetota</taxon>
        <taxon>Actinomycetes</taxon>
        <taxon>Micrococcales</taxon>
        <taxon>Intrasporangiaceae</taxon>
        <taxon>Phycicoccus</taxon>
    </lineage>
</organism>
<evidence type="ECO:0000313" key="3">
    <source>
        <dbReference type="Proteomes" id="UP000013167"/>
    </source>
</evidence>
<dbReference type="InterPro" id="IPR034660">
    <property type="entry name" value="DinB/YfiT-like"/>
</dbReference>
<dbReference type="OrthoDB" id="5185819at2"/>
<dbReference type="EMBL" id="CAIZ01000115">
    <property type="protein sequence ID" value="CCH69963.1"/>
    <property type="molecule type" value="Genomic_DNA"/>
</dbReference>
<dbReference type="HOGENOM" id="CLU_051661_1_1_11"/>
<dbReference type="AlphaFoldDB" id="N0DZA0"/>